<accession>A0A1Z5JK60</accession>
<feature type="chain" id="PRO_5013006826" evidence="2">
    <location>
        <begin position="21"/>
        <end position="526"/>
    </location>
</feature>
<evidence type="ECO:0000313" key="3">
    <source>
        <dbReference type="EMBL" id="GAX14306.1"/>
    </source>
</evidence>
<protein>
    <submittedName>
        <fullName evidence="3">Uncharacterized protein</fullName>
    </submittedName>
</protein>
<name>A0A1Z5JK60_FISSO</name>
<gene>
    <name evidence="3" type="ORF">FisN_1Hh504</name>
</gene>
<evidence type="ECO:0000256" key="1">
    <source>
        <dbReference type="SAM" id="MobiDB-lite"/>
    </source>
</evidence>
<evidence type="ECO:0000256" key="2">
    <source>
        <dbReference type="SAM" id="SignalP"/>
    </source>
</evidence>
<keyword evidence="4" id="KW-1185">Reference proteome</keyword>
<dbReference type="OrthoDB" id="43492at2759"/>
<organism evidence="3 4">
    <name type="scientific">Fistulifera solaris</name>
    <name type="common">Oleaginous diatom</name>
    <dbReference type="NCBI Taxonomy" id="1519565"/>
    <lineage>
        <taxon>Eukaryota</taxon>
        <taxon>Sar</taxon>
        <taxon>Stramenopiles</taxon>
        <taxon>Ochrophyta</taxon>
        <taxon>Bacillariophyta</taxon>
        <taxon>Bacillariophyceae</taxon>
        <taxon>Bacillariophycidae</taxon>
        <taxon>Naviculales</taxon>
        <taxon>Naviculaceae</taxon>
        <taxon>Fistulifera</taxon>
    </lineage>
</organism>
<proteinExistence type="predicted"/>
<feature type="region of interest" description="Disordered" evidence="1">
    <location>
        <begin position="471"/>
        <end position="526"/>
    </location>
</feature>
<feature type="compositionally biased region" description="Basic and acidic residues" evidence="1">
    <location>
        <begin position="510"/>
        <end position="526"/>
    </location>
</feature>
<dbReference type="InParanoid" id="A0A1Z5JK60"/>
<sequence>MMLAGRIVCILAAATSYSAAFSVNRSYRPSSPMKLYASANSLVVISPPGGVGEVSAVKAAEMGASVRWFVVSQTGTKDVVLSKESLDNIAAAGGAVELAGAEASTLLLPSDDPASAVKAVSAWCGSAQSIICTFDGMADASLKVQNQDIVKVWENAIKVAAQEAQKGVSGTKLTILDAIEDEEDKNKSGGLDGLVTSLLGGATQVPSTLGEALAGGPVAVTKLRHGQLFGTPESSPDFSPLVGGPRKNPELCEEYTMRAVRVDPTLSVSGNVMMGSTTRSSRHAVGEAAALMALKKVSFKDGIDVCVSSLRGSDKPTIELWNEDFARLEKALSTGSAAKLFEAEFSSVSNVERLADWLATKWAPAVLRTYDIATIRSGARPVYARRSADASVDIVWQQLVNYESVTVGTMTIHVTSKGLTAVRGPGDASKGFGNISKKPLSGEDVLVRRLADAASQAVEKGLATKLKIEKKAAPEPAKEATVAVTSVKAAGTVEKETSSDAGPRQAGARRSAERARGSRANTDKSE</sequence>
<dbReference type="AlphaFoldDB" id="A0A1Z5JK60"/>
<reference evidence="3 4" key="1">
    <citation type="journal article" date="2015" name="Plant Cell">
        <title>Oil accumulation by the oleaginous diatom Fistulifera solaris as revealed by the genome and transcriptome.</title>
        <authorList>
            <person name="Tanaka T."/>
            <person name="Maeda Y."/>
            <person name="Veluchamy A."/>
            <person name="Tanaka M."/>
            <person name="Abida H."/>
            <person name="Marechal E."/>
            <person name="Bowler C."/>
            <person name="Muto M."/>
            <person name="Sunaga Y."/>
            <person name="Tanaka M."/>
            <person name="Yoshino T."/>
            <person name="Taniguchi T."/>
            <person name="Fukuda Y."/>
            <person name="Nemoto M."/>
            <person name="Matsumoto M."/>
            <person name="Wong P.S."/>
            <person name="Aburatani S."/>
            <person name="Fujibuchi W."/>
        </authorList>
    </citation>
    <scope>NUCLEOTIDE SEQUENCE [LARGE SCALE GENOMIC DNA]</scope>
    <source>
        <strain evidence="3 4">JPCC DA0580</strain>
    </source>
</reference>
<evidence type="ECO:0000313" key="4">
    <source>
        <dbReference type="Proteomes" id="UP000198406"/>
    </source>
</evidence>
<keyword evidence="2" id="KW-0732">Signal</keyword>
<dbReference type="Proteomes" id="UP000198406">
    <property type="component" value="Unassembled WGS sequence"/>
</dbReference>
<dbReference type="EMBL" id="BDSP01000078">
    <property type="protein sequence ID" value="GAX14306.1"/>
    <property type="molecule type" value="Genomic_DNA"/>
</dbReference>
<feature type="signal peptide" evidence="2">
    <location>
        <begin position="1"/>
        <end position="20"/>
    </location>
</feature>
<comment type="caution">
    <text evidence="3">The sequence shown here is derived from an EMBL/GenBank/DDBJ whole genome shotgun (WGS) entry which is preliminary data.</text>
</comment>